<name>A0ABM9ENM3_9BACI</name>
<feature type="domain" description="LysM" evidence="2">
    <location>
        <begin position="199"/>
        <end position="242"/>
    </location>
</feature>
<feature type="domain" description="LysM" evidence="2">
    <location>
        <begin position="87"/>
        <end position="130"/>
    </location>
</feature>
<dbReference type="PANTHER" id="PTHR33734">
    <property type="entry name" value="LYSM DOMAIN-CONTAINING GPI-ANCHORED PROTEIN 2"/>
    <property type="match status" value="1"/>
</dbReference>
<dbReference type="Pfam" id="PF01476">
    <property type="entry name" value="LysM"/>
    <property type="match status" value="3"/>
</dbReference>
<evidence type="ECO:0000259" key="2">
    <source>
        <dbReference type="PROSITE" id="PS51782"/>
    </source>
</evidence>
<dbReference type="CDD" id="cd00118">
    <property type="entry name" value="LysM"/>
    <property type="match status" value="3"/>
</dbReference>
<evidence type="ECO:0000313" key="4">
    <source>
        <dbReference type="Proteomes" id="UP000838308"/>
    </source>
</evidence>
<feature type="domain" description="LysM" evidence="2">
    <location>
        <begin position="144"/>
        <end position="187"/>
    </location>
</feature>
<keyword evidence="1" id="KW-0472">Membrane</keyword>
<keyword evidence="1" id="KW-0812">Transmembrane</keyword>
<evidence type="ECO:0000256" key="1">
    <source>
        <dbReference type="SAM" id="Phobius"/>
    </source>
</evidence>
<dbReference type="SUPFAM" id="SSF54106">
    <property type="entry name" value="LysM domain"/>
    <property type="match status" value="3"/>
</dbReference>
<dbReference type="GO" id="GO:0051301">
    <property type="term" value="P:cell division"/>
    <property type="evidence" value="ECO:0007669"/>
    <property type="project" value="UniProtKB-KW"/>
</dbReference>
<feature type="transmembrane region" description="Helical" evidence="1">
    <location>
        <begin position="63"/>
        <end position="80"/>
    </location>
</feature>
<feature type="transmembrane region" description="Helical" evidence="1">
    <location>
        <begin position="24"/>
        <end position="42"/>
    </location>
</feature>
<dbReference type="Gene3D" id="3.10.350.10">
    <property type="entry name" value="LysM domain"/>
    <property type="match status" value="3"/>
</dbReference>
<dbReference type="PANTHER" id="PTHR33734:SF22">
    <property type="entry name" value="MEMBRANE-BOUND LYTIC MUREIN TRANSGLYCOSYLASE D"/>
    <property type="match status" value="1"/>
</dbReference>
<keyword evidence="3" id="KW-0131">Cell cycle</keyword>
<evidence type="ECO:0000313" key="3">
    <source>
        <dbReference type="EMBL" id="CAH2713698.1"/>
    </source>
</evidence>
<dbReference type="InterPro" id="IPR036779">
    <property type="entry name" value="LysM_dom_sf"/>
</dbReference>
<accession>A0ABM9ENM3</accession>
<sequence>MVDTEGIIKYTVIKWTGASKLCKVFYLDYLYGGIATVSIMYIKRKQRLADLRKKRMRARNQKLATAAIAGTFTALVFMNTKVEACSTTYTVVKNDTLYSLSRKYNVSTDQLMAVNGLKSEKIIVGQQIMVPDHVQSVKPEELSSLYTVQKGDTLYALAKKSGVSINELTKINHLQSDKIYIGQKIKLTVASQTKDIKPPMYKVNPGDTLWGIAKRFGVKVEDLKKVNGLRLDMVLIGQNLTIPGPAIFTKVQVVGAADNFTVEFQYKDEPFVLTVAYGSAPEYEKKSGQQVTVVHKNGALISIY</sequence>
<proteinExistence type="predicted"/>
<keyword evidence="4" id="KW-1185">Reference proteome</keyword>
<reference evidence="3" key="1">
    <citation type="submission" date="2022-04" db="EMBL/GenBank/DDBJ databases">
        <authorList>
            <person name="Criscuolo A."/>
        </authorList>
    </citation>
    <scope>NUCLEOTIDE SEQUENCE</scope>
    <source>
        <strain evidence="3">CIP111895</strain>
    </source>
</reference>
<protein>
    <submittedName>
        <fullName evidence="3">Cell division suppressor protein YneA</fullName>
    </submittedName>
</protein>
<keyword evidence="1" id="KW-1133">Transmembrane helix</keyword>
<gene>
    <name evidence="3" type="primary">yneA_2</name>
    <name evidence="3" type="ORF">BACCIP111895_00852</name>
</gene>
<dbReference type="Proteomes" id="UP000838308">
    <property type="component" value="Unassembled WGS sequence"/>
</dbReference>
<dbReference type="InterPro" id="IPR018392">
    <property type="entry name" value="LysM"/>
</dbReference>
<dbReference type="PROSITE" id="PS51782">
    <property type="entry name" value="LYSM"/>
    <property type="match status" value="3"/>
</dbReference>
<dbReference type="SMART" id="SM00257">
    <property type="entry name" value="LysM"/>
    <property type="match status" value="3"/>
</dbReference>
<keyword evidence="3" id="KW-0132">Cell division</keyword>
<comment type="caution">
    <text evidence="3">The sequence shown here is derived from an EMBL/GenBank/DDBJ whole genome shotgun (WGS) entry which is preliminary data.</text>
</comment>
<organism evidence="3 4">
    <name type="scientific">Neobacillus rhizosphaerae</name>
    <dbReference type="NCBI Taxonomy" id="2880965"/>
    <lineage>
        <taxon>Bacteria</taxon>
        <taxon>Bacillati</taxon>
        <taxon>Bacillota</taxon>
        <taxon>Bacilli</taxon>
        <taxon>Bacillales</taxon>
        <taxon>Bacillaceae</taxon>
        <taxon>Neobacillus</taxon>
    </lineage>
</organism>
<dbReference type="EMBL" id="CALBWS010000003">
    <property type="protein sequence ID" value="CAH2713698.1"/>
    <property type="molecule type" value="Genomic_DNA"/>
</dbReference>